<dbReference type="PROSITE" id="PS51679">
    <property type="entry name" value="SAM_MT_C5"/>
    <property type="match status" value="1"/>
</dbReference>
<protein>
    <recommendedName>
        <fullName evidence="1">DNA (cytosine-5-)-methyltransferase</fullName>
        <ecNumber evidence="1">2.1.1.37</ecNumber>
    </recommendedName>
</protein>
<dbReference type="AlphaFoldDB" id="A0A0C5J6Y0"/>
<dbReference type="PANTHER" id="PTHR10629">
    <property type="entry name" value="CYTOSINE-SPECIFIC METHYLTRANSFERASE"/>
    <property type="match status" value="1"/>
</dbReference>
<evidence type="ECO:0000256" key="1">
    <source>
        <dbReference type="ARBA" id="ARBA00011975"/>
    </source>
</evidence>
<organism evidence="9 10">
    <name type="scientific">Rugosibacter aromaticivorans</name>
    <dbReference type="NCBI Taxonomy" id="1565605"/>
    <lineage>
        <taxon>Bacteria</taxon>
        <taxon>Pseudomonadati</taxon>
        <taxon>Pseudomonadota</taxon>
        <taxon>Betaproteobacteria</taxon>
        <taxon>Nitrosomonadales</taxon>
        <taxon>Sterolibacteriaceae</taxon>
        <taxon>Rugosibacter</taxon>
    </lineage>
</organism>
<comment type="catalytic activity">
    <reaction evidence="6">
        <text>a 2'-deoxycytidine in DNA + S-adenosyl-L-methionine = a 5-methyl-2'-deoxycytidine in DNA + S-adenosyl-L-homocysteine + H(+)</text>
        <dbReference type="Rhea" id="RHEA:13681"/>
        <dbReference type="Rhea" id="RHEA-COMP:11369"/>
        <dbReference type="Rhea" id="RHEA-COMP:11370"/>
        <dbReference type="ChEBI" id="CHEBI:15378"/>
        <dbReference type="ChEBI" id="CHEBI:57856"/>
        <dbReference type="ChEBI" id="CHEBI:59789"/>
        <dbReference type="ChEBI" id="CHEBI:85452"/>
        <dbReference type="ChEBI" id="CHEBI:85454"/>
        <dbReference type="EC" id="2.1.1.37"/>
    </reaction>
</comment>
<keyword evidence="4 7" id="KW-0949">S-adenosyl-L-methionine</keyword>
<dbReference type="GO" id="GO:0003886">
    <property type="term" value="F:DNA (cytosine-5-)-methyltransferase activity"/>
    <property type="evidence" value="ECO:0007669"/>
    <property type="project" value="UniProtKB-EC"/>
</dbReference>
<evidence type="ECO:0000256" key="7">
    <source>
        <dbReference type="PROSITE-ProRule" id="PRU01016"/>
    </source>
</evidence>
<dbReference type="EMBL" id="CP010554">
    <property type="protein sequence ID" value="AJP47680.1"/>
    <property type="molecule type" value="Genomic_DNA"/>
</dbReference>
<keyword evidence="5" id="KW-0680">Restriction system</keyword>
<evidence type="ECO:0000256" key="2">
    <source>
        <dbReference type="ARBA" id="ARBA00022603"/>
    </source>
</evidence>
<comment type="similarity">
    <text evidence="7 8">Belongs to the class I-like SAM-binding methyltransferase superfamily. C5-methyltransferase family.</text>
</comment>
<dbReference type="STRING" id="1565605.PG1C_02805"/>
<dbReference type="PRINTS" id="PR00105">
    <property type="entry name" value="C5METTRFRASE"/>
</dbReference>
<dbReference type="PANTHER" id="PTHR10629:SF52">
    <property type="entry name" value="DNA (CYTOSINE-5)-METHYLTRANSFERASE 1"/>
    <property type="match status" value="1"/>
</dbReference>
<evidence type="ECO:0000256" key="5">
    <source>
        <dbReference type="ARBA" id="ARBA00022747"/>
    </source>
</evidence>
<dbReference type="KEGG" id="rbu:PG1C_02805"/>
<dbReference type="GO" id="GO:0003677">
    <property type="term" value="F:DNA binding"/>
    <property type="evidence" value="ECO:0007669"/>
    <property type="project" value="TreeGrafter"/>
</dbReference>
<dbReference type="SUPFAM" id="SSF53335">
    <property type="entry name" value="S-adenosyl-L-methionine-dependent methyltransferases"/>
    <property type="match status" value="1"/>
</dbReference>
<dbReference type="GO" id="GO:0044027">
    <property type="term" value="P:negative regulation of gene expression via chromosomal CpG island methylation"/>
    <property type="evidence" value="ECO:0007669"/>
    <property type="project" value="TreeGrafter"/>
</dbReference>
<accession>A0A0C5J6Y0</accession>
<gene>
    <name evidence="9" type="ORF">PG1C_02805</name>
</gene>
<evidence type="ECO:0000256" key="4">
    <source>
        <dbReference type="ARBA" id="ARBA00022691"/>
    </source>
</evidence>
<dbReference type="Pfam" id="PF00145">
    <property type="entry name" value="DNA_methylase"/>
    <property type="match status" value="1"/>
</dbReference>
<dbReference type="HOGENOM" id="CLU_006958_2_4_4"/>
<dbReference type="GO" id="GO:0009307">
    <property type="term" value="P:DNA restriction-modification system"/>
    <property type="evidence" value="ECO:0007669"/>
    <property type="project" value="UniProtKB-KW"/>
</dbReference>
<evidence type="ECO:0000313" key="10">
    <source>
        <dbReference type="Proteomes" id="UP000061603"/>
    </source>
</evidence>
<evidence type="ECO:0000313" key="9">
    <source>
        <dbReference type="EMBL" id="AJP47680.1"/>
    </source>
</evidence>
<dbReference type="PATRIC" id="fig|1565605.3.peg.589"/>
<reference evidence="9 10" key="1">
    <citation type="journal article" date="2015" name="Genome Announc.">
        <title>Complete Genome Sequence of a Novel Bacterium within the Family Rhodocyclaceae That Degrades Polycyclic Aromatic Hydrocarbons.</title>
        <authorList>
            <person name="Singleton D.R."/>
            <person name="Dickey A.N."/>
            <person name="Scholl E.H."/>
            <person name="Wright F.A."/>
            <person name="Aitken M.D."/>
        </authorList>
    </citation>
    <scope>NUCLEOTIDE SEQUENCE [LARGE SCALE GENOMIC DNA]</scope>
    <source>
        <strain evidence="10">PG1-Ca6</strain>
    </source>
</reference>
<evidence type="ECO:0000256" key="3">
    <source>
        <dbReference type="ARBA" id="ARBA00022679"/>
    </source>
</evidence>
<dbReference type="InterPro" id="IPR029063">
    <property type="entry name" value="SAM-dependent_MTases_sf"/>
</dbReference>
<feature type="active site" evidence="7">
    <location>
        <position position="132"/>
    </location>
</feature>
<dbReference type="InterPro" id="IPR050390">
    <property type="entry name" value="C5-Methyltransferase"/>
</dbReference>
<dbReference type="GO" id="GO:0032259">
    <property type="term" value="P:methylation"/>
    <property type="evidence" value="ECO:0007669"/>
    <property type="project" value="UniProtKB-KW"/>
</dbReference>
<dbReference type="Gene3D" id="3.40.50.150">
    <property type="entry name" value="Vaccinia Virus protein VP39"/>
    <property type="match status" value="1"/>
</dbReference>
<evidence type="ECO:0000256" key="6">
    <source>
        <dbReference type="ARBA" id="ARBA00047422"/>
    </source>
</evidence>
<dbReference type="EC" id="2.1.1.37" evidence="1"/>
<keyword evidence="3 7" id="KW-0808">Transferase</keyword>
<dbReference type="RefSeq" id="WP_202635928.1">
    <property type="nucleotide sequence ID" value="NZ_CP010554.1"/>
</dbReference>
<name>A0A0C5J6Y0_9PROT</name>
<keyword evidence="2 7" id="KW-0489">Methyltransferase</keyword>
<sequence>MSDKEPYKVIDVFAGPGGLGEGFAALGYDAGKPSFKLALSIEKDPSAHSTLLLRSFYRQFDSEKIPPEYWSYAKGKITKAELFDLYPQQIKAAAEEAQCIELGKTPPHEVKNLIKQRLNGSEKWVLVGGPPCQAYSLVGRARMRSTNPDFEDDVRHFLYREYLRIIADHRPPVFVMENVKGILSAQHSGKKIIGSILSDLRKPDVAVNGRSSGLGYRLFSLVDNKPPEKCEPEDFLVKAEKYGIPQARHRMLILGIREDIHITPETLQKSEATSVAQAIGDLPKIRSAVSKEPDTLELWREILDSITSEAWYRKGRSNGLSQTVEKIDKALVSIQKRELMAGAEIMNYTGSPKIYPGWYRHGCDGIVTNHAGRGHMRSDLHRYLFVSAYAAANGKSVHLSDFPTALLPAHSNVQEGVQNSHFSDRFRAQVRGRPSTTITSHISKDGHYFIHYDPSQCRSLTVREAARLQTFPDSYKFEGGRTSQYHQVGNAVPPLLSMQVAAIVHDILKRLKI</sequence>
<keyword evidence="10" id="KW-1185">Reference proteome</keyword>
<proteinExistence type="inferred from homology"/>
<evidence type="ECO:0000256" key="8">
    <source>
        <dbReference type="RuleBase" id="RU000416"/>
    </source>
</evidence>
<dbReference type="Proteomes" id="UP000061603">
    <property type="component" value="Chromosome"/>
</dbReference>
<dbReference type="Gene3D" id="3.90.120.10">
    <property type="entry name" value="DNA Methylase, subunit A, domain 2"/>
    <property type="match status" value="1"/>
</dbReference>
<dbReference type="REBASE" id="106715">
    <property type="entry name" value="M.RarCa6ORF2805P"/>
</dbReference>
<dbReference type="NCBIfam" id="TIGR00675">
    <property type="entry name" value="dcm"/>
    <property type="match status" value="1"/>
</dbReference>
<dbReference type="InterPro" id="IPR001525">
    <property type="entry name" value="C5_MeTfrase"/>
</dbReference>